<feature type="compositionally biased region" description="Pro residues" evidence="1">
    <location>
        <begin position="29"/>
        <end position="39"/>
    </location>
</feature>
<keyword evidence="3" id="KW-1185">Reference proteome</keyword>
<sequence length="128" mass="14554">MRENRRERAKERERERAPSPVPKLITPHSPSPSPSPSPLPSRSAVASRDPNPPPHRHALLTTHPKGLHYGTSHQRTSHPWGWLKFLLYFRRLGEGDLALSLQLVGCRRGQDLRVTRLELTIIRVVVSV</sequence>
<gene>
    <name evidence="2" type="ORF">KC19_8G101700</name>
</gene>
<feature type="compositionally biased region" description="Basic and acidic residues" evidence="1">
    <location>
        <begin position="1"/>
        <end position="17"/>
    </location>
</feature>
<evidence type="ECO:0000313" key="2">
    <source>
        <dbReference type="EMBL" id="KAG0564330.1"/>
    </source>
</evidence>
<dbReference type="AlphaFoldDB" id="A0A8T0GZ37"/>
<name>A0A8T0GZ37_CERPU</name>
<organism evidence="2 3">
    <name type="scientific">Ceratodon purpureus</name>
    <name type="common">Fire moss</name>
    <name type="synonym">Dicranum purpureum</name>
    <dbReference type="NCBI Taxonomy" id="3225"/>
    <lineage>
        <taxon>Eukaryota</taxon>
        <taxon>Viridiplantae</taxon>
        <taxon>Streptophyta</taxon>
        <taxon>Embryophyta</taxon>
        <taxon>Bryophyta</taxon>
        <taxon>Bryophytina</taxon>
        <taxon>Bryopsida</taxon>
        <taxon>Dicranidae</taxon>
        <taxon>Pseudoditrichales</taxon>
        <taxon>Ditrichaceae</taxon>
        <taxon>Ceratodon</taxon>
    </lineage>
</organism>
<comment type="caution">
    <text evidence="2">The sequence shown here is derived from an EMBL/GenBank/DDBJ whole genome shotgun (WGS) entry which is preliminary data.</text>
</comment>
<dbReference type="EMBL" id="CM026429">
    <property type="protein sequence ID" value="KAG0564330.1"/>
    <property type="molecule type" value="Genomic_DNA"/>
</dbReference>
<proteinExistence type="predicted"/>
<evidence type="ECO:0000256" key="1">
    <source>
        <dbReference type="SAM" id="MobiDB-lite"/>
    </source>
</evidence>
<dbReference type="Proteomes" id="UP000822688">
    <property type="component" value="Chromosome 8"/>
</dbReference>
<reference evidence="2" key="1">
    <citation type="submission" date="2020-06" db="EMBL/GenBank/DDBJ databases">
        <title>WGS assembly of Ceratodon purpureus strain R40.</title>
        <authorList>
            <person name="Carey S.B."/>
            <person name="Jenkins J."/>
            <person name="Shu S."/>
            <person name="Lovell J.T."/>
            <person name="Sreedasyam A."/>
            <person name="Maumus F."/>
            <person name="Tiley G.P."/>
            <person name="Fernandez-Pozo N."/>
            <person name="Barry K."/>
            <person name="Chen C."/>
            <person name="Wang M."/>
            <person name="Lipzen A."/>
            <person name="Daum C."/>
            <person name="Saski C.A."/>
            <person name="Payton A.C."/>
            <person name="Mcbreen J.C."/>
            <person name="Conrad R.E."/>
            <person name="Kollar L.M."/>
            <person name="Olsson S."/>
            <person name="Huttunen S."/>
            <person name="Landis J.B."/>
            <person name="Wickett N.J."/>
            <person name="Johnson M.G."/>
            <person name="Rensing S.A."/>
            <person name="Grimwood J."/>
            <person name="Schmutz J."/>
            <person name="Mcdaniel S.F."/>
        </authorList>
    </citation>
    <scope>NUCLEOTIDE SEQUENCE</scope>
    <source>
        <strain evidence="2">R40</strain>
    </source>
</reference>
<feature type="region of interest" description="Disordered" evidence="1">
    <location>
        <begin position="1"/>
        <end position="77"/>
    </location>
</feature>
<accession>A0A8T0GZ37</accession>
<protein>
    <submittedName>
        <fullName evidence="2">Uncharacterized protein</fullName>
    </submittedName>
</protein>
<evidence type="ECO:0000313" key="3">
    <source>
        <dbReference type="Proteomes" id="UP000822688"/>
    </source>
</evidence>